<dbReference type="InterPro" id="IPR050631">
    <property type="entry name" value="PheA/TfdB_FAD_monoxygenase"/>
</dbReference>
<dbReference type="GO" id="GO:0071949">
    <property type="term" value="F:FAD binding"/>
    <property type="evidence" value="ECO:0007669"/>
    <property type="project" value="InterPro"/>
</dbReference>
<dbReference type="PANTHER" id="PTHR43476:SF3">
    <property type="entry name" value="FAD-BINDING MONOOXYGENASE"/>
    <property type="match status" value="1"/>
</dbReference>
<accession>A0A558DIV0</accession>
<dbReference type="GO" id="GO:0019622">
    <property type="term" value="P:3-(3-hydroxy)phenylpropionate catabolic process"/>
    <property type="evidence" value="ECO:0007669"/>
    <property type="project" value="TreeGrafter"/>
</dbReference>
<sequence length="543" mass="59362">MSYTDLSRLRPGTASRHRSCALSEERLMAVDVDVVVVGFGPGGEVVTSLLGQAGHRVLVLDKAPAPYGQPRMSTLDGEIARVLQHAADRAEAMREAIQAPNILIYGADGDPVPPIDWDYRIAGHWSHYSLHQPNIEAALEARIAQNPSVEVRWGARAIGIDQSTDAVRVTVENADGARSEVSARYVLGFDGAGSFVRQAAGIELEVLREHDDRWILTDFDALRALPEAIARTQYHMDPARPWFAGPNGANRCRTDVRVLPHEDLDEMLHEDYGYAFLEERFGLTREDVRMTRRVAYRFRSHIARAFRAGRVFLGGDAAHAMTPYMGQGACCAMRDAANLAWKLRLVLSGAADQSLLDTYEPERLPQSEFFVRGSLAIFQYVNELDPEKAAARDVASRAGEIDFPPIPGLVAGVIRRDAAGEPAPCAGQLAPQGVVRHGDIEERLDDLVGYGVQLISPLPLDELLGPDRLARLAELGAHVLRIEDSADADDTYRDFWAATGATALLARPDHYLFGVATDAADLPVLVDEFLAQVPRAAVTAGVR</sequence>
<reference evidence="3 4" key="1">
    <citation type="submission" date="2019-07" db="EMBL/GenBank/DDBJ databases">
        <authorList>
            <person name="Duangmal K."/>
            <person name="Teo W.F.A."/>
        </authorList>
    </citation>
    <scope>NUCLEOTIDE SEQUENCE [LARGE SCALE GENOMIC DNA]</scope>
    <source>
        <strain evidence="3 4">TBRC 6029</strain>
    </source>
</reference>
<dbReference type="AlphaFoldDB" id="A0A558DIV0"/>
<evidence type="ECO:0000256" key="1">
    <source>
        <dbReference type="ARBA" id="ARBA00023002"/>
    </source>
</evidence>
<dbReference type="NCBIfam" id="NF004829">
    <property type="entry name" value="PRK06183.1-3"/>
    <property type="match status" value="1"/>
</dbReference>
<dbReference type="EMBL" id="VJWX01000018">
    <property type="protein sequence ID" value="TVT60920.1"/>
    <property type="molecule type" value="Genomic_DNA"/>
</dbReference>
<reference evidence="3 4" key="2">
    <citation type="submission" date="2019-08" db="EMBL/GenBank/DDBJ databases">
        <title>Amycolatopsis acidicola sp. nov., isolated from peat swamp forest soil.</title>
        <authorList>
            <person name="Srisuk N."/>
        </authorList>
    </citation>
    <scope>NUCLEOTIDE SEQUENCE [LARGE SCALE GENOMIC DNA]</scope>
    <source>
        <strain evidence="3 4">TBRC 6029</strain>
    </source>
</reference>
<proteinExistence type="predicted"/>
<evidence type="ECO:0000259" key="2">
    <source>
        <dbReference type="Pfam" id="PF01494"/>
    </source>
</evidence>
<dbReference type="GO" id="GO:0008688">
    <property type="term" value="F:3-(3-hydroxyphenyl)propionate hydroxylase activity"/>
    <property type="evidence" value="ECO:0007669"/>
    <property type="project" value="TreeGrafter"/>
</dbReference>
<gene>
    <name evidence="3" type="ORF">FNH05_03635</name>
</gene>
<dbReference type="Gene3D" id="3.30.70.2450">
    <property type="match status" value="1"/>
</dbReference>
<keyword evidence="4" id="KW-1185">Reference proteome</keyword>
<evidence type="ECO:0000313" key="4">
    <source>
        <dbReference type="Proteomes" id="UP000320011"/>
    </source>
</evidence>
<feature type="domain" description="FAD-binding" evidence="2">
    <location>
        <begin position="31"/>
        <end position="371"/>
    </location>
</feature>
<dbReference type="Proteomes" id="UP000320011">
    <property type="component" value="Unassembled WGS sequence"/>
</dbReference>
<evidence type="ECO:0000313" key="3">
    <source>
        <dbReference type="EMBL" id="TVT60920.1"/>
    </source>
</evidence>
<dbReference type="OrthoDB" id="8670884at2"/>
<dbReference type="PRINTS" id="PR00420">
    <property type="entry name" value="RNGMNOXGNASE"/>
</dbReference>
<dbReference type="PANTHER" id="PTHR43476">
    <property type="entry name" value="3-(3-HYDROXY-PHENYL)PROPIONATE/3-HYDROXYCINNAMIC ACID HYDROXYLASE"/>
    <property type="match status" value="1"/>
</dbReference>
<dbReference type="Pfam" id="PF01494">
    <property type="entry name" value="FAD_binding_3"/>
    <property type="match status" value="1"/>
</dbReference>
<keyword evidence="1" id="KW-0560">Oxidoreductase</keyword>
<dbReference type="SUPFAM" id="SSF51905">
    <property type="entry name" value="FAD/NAD(P)-binding domain"/>
    <property type="match status" value="1"/>
</dbReference>
<organism evidence="3 4">
    <name type="scientific">Amycolatopsis rhizosphaerae</name>
    <dbReference type="NCBI Taxonomy" id="2053003"/>
    <lineage>
        <taxon>Bacteria</taxon>
        <taxon>Bacillati</taxon>
        <taxon>Actinomycetota</taxon>
        <taxon>Actinomycetes</taxon>
        <taxon>Pseudonocardiales</taxon>
        <taxon>Pseudonocardiaceae</taxon>
        <taxon>Amycolatopsis</taxon>
    </lineage>
</organism>
<name>A0A558DIV0_9PSEU</name>
<protein>
    <submittedName>
        <fullName evidence="3">Bifunctional 3-(3-hydroxy-phenyl)propionate/3-hydroxycinnamic acid hydroxylase</fullName>
    </submittedName>
</protein>
<dbReference type="Gene3D" id="3.50.50.60">
    <property type="entry name" value="FAD/NAD(P)-binding domain"/>
    <property type="match status" value="1"/>
</dbReference>
<dbReference type="InterPro" id="IPR002938">
    <property type="entry name" value="FAD-bd"/>
</dbReference>
<dbReference type="InterPro" id="IPR036188">
    <property type="entry name" value="FAD/NAD-bd_sf"/>
</dbReference>
<comment type="caution">
    <text evidence="3">The sequence shown here is derived from an EMBL/GenBank/DDBJ whole genome shotgun (WGS) entry which is preliminary data.</text>
</comment>